<dbReference type="GO" id="GO:0098609">
    <property type="term" value="P:cell-cell adhesion"/>
    <property type="evidence" value="ECO:0007669"/>
    <property type="project" value="TreeGrafter"/>
</dbReference>
<dbReference type="PROSITE" id="PS50835">
    <property type="entry name" value="IG_LIKE"/>
    <property type="match status" value="7"/>
</dbReference>
<feature type="domain" description="Ig-like" evidence="7">
    <location>
        <begin position="155"/>
        <end position="216"/>
    </location>
</feature>
<feature type="transmembrane region" description="Helical" evidence="6">
    <location>
        <begin position="1366"/>
        <end position="1390"/>
    </location>
</feature>
<keyword evidence="3" id="KW-1015">Disulfide bond</keyword>
<gene>
    <name evidence="8" type="ORF">C0Q70_12980</name>
</gene>
<evidence type="ECO:0000259" key="7">
    <source>
        <dbReference type="PROSITE" id="PS50835"/>
    </source>
</evidence>
<feature type="domain" description="Ig-like" evidence="7">
    <location>
        <begin position="763"/>
        <end position="824"/>
    </location>
</feature>
<comment type="subcellular location">
    <subcellularLocation>
        <location evidence="1">Membrane</location>
        <topology evidence="1">Single-pass type I membrane protein</topology>
    </subcellularLocation>
</comment>
<comment type="caution">
    <text evidence="8">The sequence shown here is derived from an EMBL/GenBank/DDBJ whole genome shotgun (WGS) entry which is preliminary data.</text>
</comment>
<dbReference type="GO" id="GO:0050839">
    <property type="term" value="F:cell adhesion molecule binding"/>
    <property type="evidence" value="ECO:0007669"/>
    <property type="project" value="TreeGrafter"/>
</dbReference>
<keyword evidence="5" id="KW-0393">Immunoglobulin domain</keyword>
<dbReference type="InterPro" id="IPR013098">
    <property type="entry name" value="Ig_I-set"/>
</dbReference>
<dbReference type="GO" id="GO:0005886">
    <property type="term" value="C:plasma membrane"/>
    <property type="evidence" value="ECO:0007669"/>
    <property type="project" value="TreeGrafter"/>
</dbReference>
<feature type="transmembrane region" description="Helical" evidence="6">
    <location>
        <begin position="463"/>
        <end position="487"/>
    </location>
</feature>
<feature type="transmembrane region" description="Helical" evidence="6">
    <location>
        <begin position="396"/>
        <end position="419"/>
    </location>
</feature>
<dbReference type="Gene3D" id="2.60.40.10">
    <property type="entry name" value="Immunoglobulins"/>
    <property type="match status" value="4"/>
</dbReference>
<organism evidence="8 9">
    <name type="scientific">Pomacea canaliculata</name>
    <name type="common">Golden apple snail</name>
    <dbReference type="NCBI Taxonomy" id="400727"/>
    <lineage>
        <taxon>Eukaryota</taxon>
        <taxon>Metazoa</taxon>
        <taxon>Spiralia</taxon>
        <taxon>Lophotrochozoa</taxon>
        <taxon>Mollusca</taxon>
        <taxon>Gastropoda</taxon>
        <taxon>Caenogastropoda</taxon>
        <taxon>Architaenioglossa</taxon>
        <taxon>Ampullarioidea</taxon>
        <taxon>Ampullariidae</taxon>
        <taxon>Pomacea</taxon>
    </lineage>
</organism>
<evidence type="ECO:0000256" key="4">
    <source>
        <dbReference type="ARBA" id="ARBA00023180"/>
    </source>
</evidence>
<accession>A0A2T7P322</accession>
<dbReference type="InterPro" id="IPR007110">
    <property type="entry name" value="Ig-like_dom"/>
</dbReference>
<dbReference type="PANTHER" id="PTHR11640">
    <property type="entry name" value="NEPHRIN"/>
    <property type="match status" value="1"/>
</dbReference>
<dbReference type="InterPro" id="IPR013783">
    <property type="entry name" value="Ig-like_fold"/>
</dbReference>
<dbReference type="Pfam" id="PF07679">
    <property type="entry name" value="I-set"/>
    <property type="match status" value="2"/>
</dbReference>
<keyword evidence="2 6" id="KW-0472">Membrane</keyword>
<name>A0A2T7P322_POMCA</name>
<dbReference type="SMART" id="SM00408">
    <property type="entry name" value="IGc2"/>
    <property type="match status" value="4"/>
</dbReference>
<dbReference type="EMBL" id="PZQS01000007">
    <property type="protein sequence ID" value="PVD27806.1"/>
    <property type="molecule type" value="Genomic_DNA"/>
</dbReference>
<evidence type="ECO:0000256" key="1">
    <source>
        <dbReference type="ARBA" id="ARBA00004479"/>
    </source>
</evidence>
<dbReference type="PANTHER" id="PTHR11640:SF31">
    <property type="entry name" value="IRREGULAR CHIASM C-ROUGHEST PROTEIN-RELATED"/>
    <property type="match status" value="1"/>
</dbReference>
<protein>
    <recommendedName>
        <fullName evidence="7">Ig-like domain-containing protein</fullName>
    </recommendedName>
</protein>
<dbReference type="InterPro" id="IPR003599">
    <property type="entry name" value="Ig_sub"/>
</dbReference>
<keyword evidence="6" id="KW-1133">Transmembrane helix</keyword>
<dbReference type="Pfam" id="PF13927">
    <property type="entry name" value="Ig_3"/>
    <property type="match status" value="1"/>
</dbReference>
<dbReference type="OrthoDB" id="6158168at2759"/>
<feature type="domain" description="Ig-like" evidence="7">
    <location>
        <begin position="239"/>
        <end position="338"/>
    </location>
</feature>
<proteinExistence type="predicted"/>
<evidence type="ECO:0000256" key="6">
    <source>
        <dbReference type="SAM" id="Phobius"/>
    </source>
</evidence>
<sequence length="1456" mass="159618">MVINPVAGGDASLYQDSRLLCYATRSGTVVGKASCRFDYIHASEDTSCTVQFRNDTWSVYGQCNIQKAYSVQNRYRCEWIQTKENKTLNLVTKEEKLLANVSMSTAPSVGIYVNGSCNFTSFLPPDDQYTYHVTVVPGEVRVTASFIGSNVIRRPSGTPYHNCPQYVQEGGAINCKCFISDLGSPPGKLQWNTSLSSELRLPNVQQFDYGTYTCQLLWNNTVVQSVEYVLKKGYSAKVPTFNINSFDSKAVNVDEKSHVEMRCYFDGKPNPSSRLINAAEPSKFLNHSEPADDDVGEERSGEVSLSIHQVQCQASGVYRCEVNNSIGQDSQSRTLLVSCAPRRTNIDGNPPSVNVTNGLGVLTVNMMAYPTPQIKSSTYLGTNDSSGGHQVKENSVYAACSTTLLAPALVTCNVIVINITHNDEGFYRIVFSNSLGDLPFTFIVKVSENDQQAWATTKTDEKIAGIVVLAVMLSVVVVLILVTVIWIELIKETRSKTKEGRVTPLYDALQMKDVGMRSHYEGIRGQQNVSEISSYEANIAAVCATSDSYWEVDGNKQDNTFTCTGLSAQHTVQWDHWAPATGASSSLGECKPRLSAGSQYVCDQPVSPLFLPTRTSDDTSVMVVNALAVTSTRLFDNGRLRCTAAYGTTLNGSANCRLDYISTNISCTVQFRKDTWSVFGQCSTEKIYSAQNRYRCAWIQIKESREEILIANTSMTVMPKVSGWCNMTSYLPPVGQYTYRVTLVPGEVTVNASFVGNNTIRLPGSKPSHNCPQYIPEGGNLSCTCFANDLGSPPGELQWNSTRSSQLRFSAVQPGDTGTHTCQLLWNNTVVQSLEYILTVAYGPRTVTATVVSPQPFDTNGSQAISLNCSVSGSNPSSTITWIRSDNKSVLCNTQLCTLTPRPPDDDGLKIECLATNPVTNRTNSSSVTLALNYPPTSPPVITGNPTLPEGQPVYEGDTFTLTCTVRGSKPSNDTVITFTCPNRTDTPDSSLDSSSVTSSLTFDPVTSNNHGNCSCTAAWKSYDWYRQKANWIINVYTPPSIPVIFPLGDTTGRPVYPFLAGSSGILRCQSNQTGRPEAAYTWPVPAIGQDSGSNLTFYNLSREDNGRTVKCRASNDYTDNRRPVDDATFVLQVYYSPSVLSFTINNVDDMTVNVQEKSHVDMHCVCNGRPAPSIRLTNLTNPEQSLSQSQPTDISANEQSSKVNFSIEQVPCEASGVYRCDVNNSLGQDSQSRTLLVYCAPRNADFDGIPPSVVSINSKGHFSFKLTAYPTPVVQKLIYLGTNENSDGHLAKENSISVECTGSWLAPATVICTIRVVNITHQDEGFYKVDLSNSEGEMSFIFSVKQATLDEDQPATTTTKTDDKAIIAGLAVVLAVVVVVIIGFVVWMWRWGWMLPCARVVEQETSLYAGLKMQDVGKRSHYEEIQRYQNAPAMSPYEVVSDTSGTEKEEYSYVN</sequence>
<reference evidence="8 9" key="1">
    <citation type="submission" date="2018-04" db="EMBL/GenBank/DDBJ databases">
        <title>The genome of golden apple snail Pomacea canaliculata provides insight into stress tolerance and invasive adaptation.</title>
        <authorList>
            <person name="Liu C."/>
            <person name="Liu B."/>
            <person name="Ren Y."/>
            <person name="Zhang Y."/>
            <person name="Wang H."/>
            <person name="Li S."/>
            <person name="Jiang F."/>
            <person name="Yin L."/>
            <person name="Zhang G."/>
            <person name="Qian W."/>
            <person name="Fan W."/>
        </authorList>
    </citation>
    <scope>NUCLEOTIDE SEQUENCE [LARGE SCALE GENOMIC DNA]</scope>
    <source>
        <strain evidence="8">SZHN2017</strain>
        <tissue evidence="8">Muscle</tissue>
    </source>
</reference>
<dbReference type="InterPro" id="IPR051275">
    <property type="entry name" value="Cell_adhesion_signaling"/>
</dbReference>
<feature type="domain" description="Ig-like" evidence="7">
    <location>
        <begin position="1040"/>
        <end position="1131"/>
    </location>
</feature>
<evidence type="ECO:0000256" key="3">
    <source>
        <dbReference type="ARBA" id="ARBA00023157"/>
    </source>
</evidence>
<feature type="domain" description="Ig-like" evidence="7">
    <location>
        <begin position="940"/>
        <end position="1018"/>
    </location>
</feature>
<dbReference type="Proteomes" id="UP000245119">
    <property type="component" value="Linkage Group LG7"/>
</dbReference>
<dbReference type="InterPro" id="IPR003598">
    <property type="entry name" value="Ig_sub2"/>
</dbReference>
<keyword evidence="6" id="KW-0812">Transmembrane</keyword>
<evidence type="ECO:0000256" key="2">
    <source>
        <dbReference type="ARBA" id="ARBA00023136"/>
    </source>
</evidence>
<dbReference type="GO" id="GO:0005911">
    <property type="term" value="C:cell-cell junction"/>
    <property type="evidence" value="ECO:0007669"/>
    <property type="project" value="TreeGrafter"/>
</dbReference>
<keyword evidence="9" id="KW-1185">Reference proteome</keyword>
<evidence type="ECO:0000313" key="9">
    <source>
        <dbReference type="Proteomes" id="UP000245119"/>
    </source>
</evidence>
<dbReference type="STRING" id="400727.A0A2T7P322"/>
<evidence type="ECO:0000313" key="8">
    <source>
        <dbReference type="EMBL" id="PVD27806.1"/>
    </source>
</evidence>
<dbReference type="InterPro" id="IPR036179">
    <property type="entry name" value="Ig-like_dom_sf"/>
</dbReference>
<evidence type="ECO:0000256" key="5">
    <source>
        <dbReference type="ARBA" id="ARBA00023319"/>
    </source>
</evidence>
<dbReference type="SMART" id="SM00409">
    <property type="entry name" value="IG"/>
    <property type="match status" value="6"/>
</dbReference>
<feature type="domain" description="Ig-like" evidence="7">
    <location>
        <begin position="844"/>
        <end position="929"/>
    </location>
</feature>
<feature type="domain" description="Ig-like" evidence="7">
    <location>
        <begin position="1138"/>
        <end position="1237"/>
    </location>
</feature>
<keyword evidence="4" id="KW-0325">Glycoprotein</keyword>
<dbReference type="SUPFAM" id="SSF48726">
    <property type="entry name" value="Immunoglobulin"/>
    <property type="match status" value="7"/>
</dbReference>